<dbReference type="AlphaFoldDB" id="A0A086T6E2"/>
<feature type="region of interest" description="Disordered" evidence="8">
    <location>
        <begin position="694"/>
        <end position="735"/>
    </location>
</feature>
<evidence type="ECO:0000313" key="9">
    <source>
        <dbReference type="EMBL" id="KFH44924.1"/>
    </source>
</evidence>
<dbReference type="PANTHER" id="PTHR31658:SF0">
    <property type="entry name" value="CONSERVED OLIGOMERIC GOLGI COMPLEX SUBUNIT 1"/>
    <property type="match status" value="1"/>
</dbReference>
<evidence type="ECO:0000256" key="4">
    <source>
        <dbReference type="ARBA" id="ARBA00022448"/>
    </source>
</evidence>
<name>A0A086T6E2_HAPC1</name>
<evidence type="ECO:0000256" key="8">
    <source>
        <dbReference type="SAM" id="MobiDB-lite"/>
    </source>
</evidence>
<evidence type="ECO:0000256" key="1">
    <source>
        <dbReference type="ARBA" id="ARBA00004395"/>
    </source>
</evidence>
<sequence length="804" mass="88662">MSTPDPSTLTSSADIFSGGHTLPQIRAIHKSLHVAVDDKASRLRTQVGNSYRELLGTADTIVRMRGDNENVQELLGGMGARCGRTVVGAKASGLAGFVRGADGARGQVDEAARVRLLDACGLVVGRVLRGGGGSEDNVKKGDRLVLAAKVLVLSRLLLKNLGEELSDERLRPDIETAKKLLGSLRRRLLRNVDKVLDVATEDSDRENVVKALCAYSLATSSGAKDVLRHFLHVRGEAVALTLEVDEASRGRRTEDVMHSLRLYTRTLLDVQAVVPSRLSQALAALKSQPLLADPALKQLHGLRLDIYGRWCGEEIQYFTPFIRHEDLDGRLARDMLSKWAARGGEVLLGGLKATLDEMTEFKSIMELRTSVLQLWIRDGGRARGFDPSEMQDELREAINARMLAVLESKVKKLHLVGSEVRATLDTWRDGVTDKNGRLWDEEGYKAALSQGAAPFVEEVATRLYGRNDAVSKASNCYKSWFQVIDDVREVVESLRAQRWDNDFDEIEDEETIEARQQALSRDDPRKLQAKLDTALDQSFEELQGQLQGLWEARADGDDDGDDTRSGAVAMYFLRVLRDIRRQLPERPATASFGLGMVPSLHSKVAMSVSKAPLQDFADAGLGERSVPGRPLWEGEPALPSQPSPGVFEFLRNLCTGMGDAGMDLWSPAAVGVMKKHLDERLAGAWRDALAQVESEAKDGGGGKKGGHEDGEGETEKKKDDDDDDDVGDENHAGKTREKEDLHIQWYFDMTYLAACLGSDREGVKKVAEEVWEKTDLLDKDSQTRITKAAEAFWQRTNLLFGLLA</sequence>
<organism evidence="9 10">
    <name type="scientific">Hapsidospora chrysogenum (strain ATCC 11550 / CBS 779.69 / DSM 880 / IAM 14645 / JCM 23072 / IMI 49137)</name>
    <name type="common">Acremonium chrysogenum</name>
    <dbReference type="NCBI Taxonomy" id="857340"/>
    <lineage>
        <taxon>Eukaryota</taxon>
        <taxon>Fungi</taxon>
        <taxon>Dikarya</taxon>
        <taxon>Ascomycota</taxon>
        <taxon>Pezizomycotina</taxon>
        <taxon>Sordariomycetes</taxon>
        <taxon>Hypocreomycetidae</taxon>
        <taxon>Hypocreales</taxon>
        <taxon>Bionectriaceae</taxon>
        <taxon>Hapsidospora</taxon>
    </lineage>
</organism>
<dbReference type="PANTHER" id="PTHR31658">
    <property type="entry name" value="CONSERVED OLIGOMERIC GOLGI COMPLEX SUBUNIT 1"/>
    <property type="match status" value="1"/>
</dbReference>
<dbReference type="OrthoDB" id="46189at2759"/>
<evidence type="ECO:0000256" key="6">
    <source>
        <dbReference type="ARBA" id="ARBA00023034"/>
    </source>
</evidence>
<accession>A0A086T6E2</accession>
<dbReference type="STRING" id="857340.A0A086T6E2"/>
<dbReference type="GO" id="GO:0006891">
    <property type="term" value="P:intra-Golgi vesicle-mediated transport"/>
    <property type="evidence" value="ECO:0007669"/>
    <property type="project" value="InterPro"/>
</dbReference>
<keyword evidence="7" id="KW-0472">Membrane</keyword>
<dbReference type="InterPro" id="IPR033370">
    <property type="entry name" value="COG1"/>
</dbReference>
<feature type="compositionally biased region" description="Basic and acidic residues" evidence="8">
    <location>
        <begin position="694"/>
        <end position="719"/>
    </location>
</feature>
<evidence type="ECO:0000256" key="3">
    <source>
        <dbReference type="ARBA" id="ARBA00020978"/>
    </source>
</evidence>
<evidence type="ECO:0000313" key="10">
    <source>
        <dbReference type="Proteomes" id="UP000029964"/>
    </source>
</evidence>
<keyword evidence="10" id="KW-1185">Reference proteome</keyword>
<dbReference type="GO" id="GO:0000139">
    <property type="term" value="C:Golgi membrane"/>
    <property type="evidence" value="ECO:0007669"/>
    <property type="project" value="UniProtKB-SubCell"/>
</dbReference>
<proteinExistence type="inferred from homology"/>
<evidence type="ECO:0000256" key="7">
    <source>
        <dbReference type="ARBA" id="ARBA00023136"/>
    </source>
</evidence>
<keyword evidence="6" id="KW-0333">Golgi apparatus</keyword>
<dbReference type="Pfam" id="PF08700">
    <property type="entry name" value="VPS51_Exo84_N"/>
    <property type="match status" value="1"/>
</dbReference>
<evidence type="ECO:0000256" key="5">
    <source>
        <dbReference type="ARBA" id="ARBA00022927"/>
    </source>
</evidence>
<gene>
    <name evidence="9" type="ORF">ACRE_042570</name>
</gene>
<dbReference type="GO" id="GO:0015031">
    <property type="term" value="P:protein transport"/>
    <property type="evidence" value="ECO:0007669"/>
    <property type="project" value="UniProtKB-KW"/>
</dbReference>
<evidence type="ECO:0000256" key="2">
    <source>
        <dbReference type="ARBA" id="ARBA00006653"/>
    </source>
</evidence>
<keyword evidence="5" id="KW-0653">Protein transport</keyword>
<comment type="subcellular location">
    <subcellularLocation>
        <location evidence="1">Golgi apparatus membrane</location>
        <topology evidence="1">Peripheral membrane protein</topology>
    </subcellularLocation>
</comment>
<comment type="caution">
    <text evidence="9">The sequence shown here is derived from an EMBL/GenBank/DDBJ whole genome shotgun (WGS) entry which is preliminary data.</text>
</comment>
<keyword evidence="4" id="KW-0813">Transport</keyword>
<dbReference type="EMBL" id="JPKY01000040">
    <property type="protein sequence ID" value="KFH44924.1"/>
    <property type="molecule type" value="Genomic_DNA"/>
</dbReference>
<reference evidence="10" key="1">
    <citation type="journal article" date="2014" name="Genome Announc.">
        <title>Genome sequence and annotation of Acremonium chrysogenum, producer of the beta-lactam antibiotic cephalosporin C.</title>
        <authorList>
            <person name="Terfehr D."/>
            <person name="Dahlmann T.A."/>
            <person name="Specht T."/>
            <person name="Zadra I."/>
            <person name="Kuernsteiner H."/>
            <person name="Kueck U."/>
        </authorList>
    </citation>
    <scope>NUCLEOTIDE SEQUENCE [LARGE SCALE GENOMIC DNA]</scope>
    <source>
        <strain evidence="10">ATCC 11550 / CBS 779.69 / DSM 880 / IAM 14645 / JCM 23072 / IMI 49137</strain>
    </source>
</reference>
<protein>
    <recommendedName>
        <fullName evidence="3">Conserved oligomeric Golgi complex subunit 1</fullName>
    </recommendedName>
</protein>
<comment type="similarity">
    <text evidence="2">Belongs to the COG1 family.</text>
</comment>
<dbReference type="Proteomes" id="UP000029964">
    <property type="component" value="Unassembled WGS sequence"/>
</dbReference>
<dbReference type="HOGENOM" id="CLU_008451_0_0_1"/>
<dbReference type="GO" id="GO:0017119">
    <property type="term" value="C:Golgi transport complex"/>
    <property type="evidence" value="ECO:0007669"/>
    <property type="project" value="InterPro"/>
</dbReference>